<dbReference type="PANTHER" id="PTHR41523:SF8">
    <property type="entry name" value="ETHYLENE RESPONSE SENSOR PROTEIN"/>
    <property type="match status" value="1"/>
</dbReference>
<keyword evidence="8" id="KW-0902">Two-component regulatory system</keyword>
<dbReference type="EC" id="2.7.13.3" evidence="2"/>
<organism evidence="10 11">
    <name type="scientific">Clostridium tepidum</name>
    <dbReference type="NCBI Taxonomy" id="1962263"/>
    <lineage>
        <taxon>Bacteria</taxon>
        <taxon>Bacillati</taxon>
        <taxon>Bacillota</taxon>
        <taxon>Clostridia</taxon>
        <taxon>Eubacteriales</taxon>
        <taxon>Clostridiaceae</taxon>
        <taxon>Clostridium</taxon>
    </lineage>
</organism>
<keyword evidence="4" id="KW-0808">Transferase</keyword>
<dbReference type="PANTHER" id="PTHR41523">
    <property type="entry name" value="TWO-COMPONENT SYSTEM SENSOR PROTEIN"/>
    <property type="match status" value="1"/>
</dbReference>
<accession>A0ABX3L7C0</accession>
<dbReference type="InterPro" id="IPR036890">
    <property type="entry name" value="HATPase_C_sf"/>
</dbReference>
<dbReference type="InterPro" id="IPR011495">
    <property type="entry name" value="Sig_transdc_His_kin_sub2_dim/P"/>
</dbReference>
<dbReference type="Pfam" id="PF07568">
    <property type="entry name" value="HisKA_2"/>
    <property type="match status" value="1"/>
</dbReference>
<gene>
    <name evidence="10" type="ORF">BS637_02910</name>
</gene>
<dbReference type="Gene3D" id="3.30.450.20">
    <property type="entry name" value="PAS domain"/>
    <property type="match status" value="1"/>
</dbReference>
<dbReference type="EMBL" id="MRAD01000002">
    <property type="protein sequence ID" value="OOO63349.1"/>
    <property type="molecule type" value="Genomic_DNA"/>
</dbReference>
<sequence>MTNYVIDALCKEYTDLNEDEIKKIIDVSKSLNLMADFYECDVFIDVLSKYKEEAIVLIHGKPSSGKSLYSSTVVGKVACKEKEPGVLKTFKTGVASKDIKAITQENKFVKQRIVPIKHLERTVGVLILEQDVSAEISKDFNLENDFKHEKSIMTTFNSLNNLSFSLTNFLDDVILLFNSEGFLKVKNIKAEAYYKNLGYDLSKANIHYNDLFVENDDFINVIQTLISTENAMISKETQVNESYFSFKTILLNHKDLVLAVIIKDITDIKEKEAQIVSKSVAIREIHHRVKNNLQTISSLLRLQSRRCESEEARVCLMESVSRILAIASTHELLSQEVSDNVNIIEVITLIINNIKRSFDNSSKTIDINVIGEEFQIDSDRATAISLIINELIQNSYDHGFKDKEKGHIYVIVKGNGEKIQMAVIDNGVGFTERETKSKSLGLTIVKSYVKDKLKGEIFINSSNRGTKVNIEFKM</sequence>
<evidence type="ECO:0000256" key="2">
    <source>
        <dbReference type="ARBA" id="ARBA00012438"/>
    </source>
</evidence>
<dbReference type="SUPFAM" id="SSF55874">
    <property type="entry name" value="ATPase domain of HSP90 chaperone/DNA topoisomerase II/histidine kinase"/>
    <property type="match status" value="1"/>
</dbReference>
<dbReference type="RefSeq" id="WP_078023049.1">
    <property type="nucleotide sequence ID" value="NZ_MRAD01000002.1"/>
</dbReference>
<feature type="domain" description="Histidine kinase" evidence="9">
    <location>
        <begin position="284"/>
        <end position="474"/>
    </location>
</feature>
<comment type="catalytic activity">
    <reaction evidence="1">
        <text>ATP + protein L-histidine = ADP + protein N-phospho-L-histidine.</text>
        <dbReference type="EC" id="2.7.13.3"/>
    </reaction>
</comment>
<evidence type="ECO:0000256" key="5">
    <source>
        <dbReference type="ARBA" id="ARBA00022741"/>
    </source>
</evidence>
<name>A0ABX3L7C0_9CLOT</name>
<evidence type="ECO:0000313" key="11">
    <source>
        <dbReference type="Proteomes" id="UP000190206"/>
    </source>
</evidence>
<keyword evidence="5" id="KW-0547">Nucleotide-binding</keyword>
<comment type="caution">
    <text evidence="10">The sequence shown here is derived from an EMBL/GenBank/DDBJ whole genome shotgun (WGS) entry which is preliminary data.</text>
</comment>
<evidence type="ECO:0000259" key="9">
    <source>
        <dbReference type="PROSITE" id="PS50109"/>
    </source>
</evidence>
<evidence type="ECO:0000256" key="1">
    <source>
        <dbReference type="ARBA" id="ARBA00000085"/>
    </source>
</evidence>
<dbReference type="InterPro" id="IPR003594">
    <property type="entry name" value="HATPase_dom"/>
</dbReference>
<keyword evidence="11" id="KW-1185">Reference proteome</keyword>
<evidence type="ECO:0000256" key="4">
    <source>
        <dbReference type="ARBA" id="ARBA00022679"/>
    </source>
</evidence>
<dbReference type="Pfam" id="PF12282">
    <property type="entry name" value="GAF_PdtaS"/>
    <property type="match status" value="1"/>
</dbReference>
<dbReference type="SMART" id="SM00387">
    <property type="entry name" value="HATPase_c"/>
    <property type="match status" value="1"/>
</dbReference>
<keyword evidence="6" id="KW-0418">Kinase</keyword>
<evidence type="ECO:0000256" key="8">
    <source>
        <dbReference type="ARBA" id="ARBA00023012"/>
    </source>
</evidence>
<dbReference type="Gene3D" id="3.30.565.10">
    <property type="entry name" value="Histidine kinase-like ATPase, C-terminal domain"/>
    <property type="match status" value="1"/>
</dbReference>
<proteinExistence type="predicted"/>
<dbReference type="Gene3D" id="3.30.450.280">
    <property type="entry name" value="GAF domain"/>
    <property type="match status" value="1"/>
</dbReference>
<evidence type="ECO:0000313" key="10">
    <source>
        <dbReference type="EMBL" id="OOO63349.1"/>
    </source>
</evidence>
<evidence type="ECO:0000256" key="7">
    <source>
        <dbReference type="ARBA" id="ARBA00022840"/>
    </source>
</evidence>
<dbReference type="InterPro" id="IPR038424">
    <property type="entry name" value="H_kinase_PdtaS_GAF_sf"/>
</dbReference>
<evidence type="ECO:0000256" key="6">
    <source>
        <dbReference type="ARBA" id="ARBA00022777"/>
    </source>
</evidence>
<dbReference type="InterPro" id="IPR022066">
    <property type="entry name" value="PdtaS_GAF"/>
</dbReference>
<keyword evidence="7" id="KW-0067">ATP-binding</keyword>
<evidence type="ECO:0000256" key="3">
    <source>
        <dbReference type="ARBA" id="ARBA00022553"/>
    </source>
</evidence>
<dbReference type="Proteomes" id="UP000190206">
    <property type="component" value="Unassembled WGS sequence"/>
</dbReference>
<protein>
    <recommendedName>
        <fullName evidence="2">histidine kinase</fullName>
        <ecNumber evidence="2">2.7.13.3</ecNumber>
    </recommendedName>
</protein>
<dbReference type="Pfam" id="PF02518">
    <property type="entry name" value="HATPase_c"/>
    <property type="match status" value="1"/>
</dbReference>
<dbReference type="PROSITE" id="PS50109">
    <property type="entry name" value="HIS_KIN"/>
    <property type="match status" value="1"/>
</dbReference>
<keyword evidence="3" id="KW-0597">Phosphoprotein</keyword>
<dbReference type="InterPro" id="IPR005467">
    <property type="entry name" value="His_kinase_dom"/>
</dbReference>
<reference evidence="10 11" key="1">
    <citation type="submission" date="2016-12" db="EMBL/GenBank/DDBJ databases">
        <title>Clostridium tepidum sp. nov., a close relative of Clostridium sporogenes and Clostridium botulinum Group I.</title>
        <authorList>
            <person name="Dobritsa A.P."/>
            <person name="Kutumbaka K."/>
            <person name="Werner K."/>
            <person name="Samadpour M."/>
        </authorList>
    </citation>
    <scope>NUCLEOTIDE SEQUENCE [LARGE SCALE GENOMIC DNA]</scope>
    <source>
        <strain evidence="10 11">PE</strain>
    </source>
</reference>